<dbReference type="SUPFAM" id="SSF88723">
    <property type="entry name" value="PIN domain-like"/>
    <property type="match status" value="1"/>
</dbReference>
<dbReference type="Proteomes" id="UP000478417">
    <property type="component" value="Unassembled WGS sequence"/>
</dbReference>
<comment type="caution">
    <text evidence="1">The sequence shown here is derived from an EMBL/GenBank/DDBJ whole genome shotgun (WGS) entry which is preliminary data.</text>
</comment>
<dbReference type="AlphaFoldDB" id="A0A6B2M055"/>
<gene>
    <name evidence="1" type="ORF">G0Q06_04565</name>
</gene>
<reference evidence="1 2" key="1">
    <citation type="submission" date="2020-02" db="EMBL/GenBank/DDBJ databases">
        <title>Albibacoteraceae fam. nov., the first described family within the subdivision 4 Verrucomicrobia.</title>
        <authorList>
            <person name="Xi F."/>
        </authorList>
    </citation>
    <scope>NUCLEOTIDE SEQUENCE [LARGE SCALE GENOMIC DNA]</scope>
    <source>
        <strain evidence="1 2">CK1056</strain>
    </source>
</reference>
<keyword evidence="2" id="KW-1185">Reference proteome</keyword>
<organism evidence="1 2">
    <name type="scientific">Oceanipulchritudo coccoides</name>
    <dbReference type="NCBI Taxonomy" id="2706888"/>
    <lineage>
        <taxon>Bacteria</taxon>
        <taxon>Pseudomonadati</taxon>
        <taxon>Verrucomicrobiota</taxon>
        <taxon>Opitutia</taxon>
        <taxon>Puniceicoccales</taxon>
        <taxon>Oceanipulchritudinaceae</taxon>
        <taxon>Oceanipulchritudo</taxon>
    </lineage>
</organism>
<dbReference type="EMBL" id="JAAGNX010000001">
    <property type="protein sequence ID" value="NDV61716.1"/>
    <property type="molecule type" value="Genomic_DNA"/>
</dbReference>
<proteinExistence type="predicted"/>
<dbReference type="InterPro" id="IPR029060">
    <property type="entry name" value="PIN-like_dom_sf"/>
</dbReference>
<sequence>MKIFLDANVLFSSANTGSQVSLLVDELARDAQLITSDYALQEALRNLRLKRPTWINEFNRVCDQLEIVHSVDGPMRIRIASKDRAILATAIKNACDYLVAGDKRDLGHLIGKTTGITTVVTPLQMALILEDRYKP</sequence>
<evidence type="ECO:0000313" key="2">
    <source>
        <dbReference type="Proteomes" id="UP000478417"/>
    </source>
</evidence>
<evidence type="ECO:0008006" key="3">
    <source>
        <dbReference type="Google" id="ProtNLM"/>
    </source>
</evidence>
<dbReference type="RefSeq" id="WP_163962897.1">
    <property type="nucleotide sequence ID" value="NZ_JAAGNX010000001.1"/>
</dbReference>
<name>A0A6B2M055_9BACT</name>
<protein>
    <recommendedName>
        <fullName evidence="3">PIN domain-containing protein</fullName>
    </recommendedName>
</protein>
<accession>A0A6B2M055</accession>
<evidence type="ECO:0000313" key="1">
    <source>
        <dbReference type="EMBL" id="NDV61716.1"/>
    </source>
</evidence>